<dbReference type="EMBL" id="MDLC01000025">
    <property type="protein sequence ID" value="ODS23555.1"/>
    <property type="molecule type" value="Genomic_DNA"/>
</dbReference>
<dbReference type="STRING" id="62101.AB835_08050"/>
<accession>A0A1D2QPN3</accession>
<name>A0A1D2QPN3_9GAMM</name>
<dbReference type="AlphaFoldDB" id="A0A1D2QPN3"/>
<comment type="caution">
    <text evidence="1">The sequence shown here is derived from an EMBL/GenBank/DDBJ whole genome shotgun (WGS) entry which is preliminary data.</text>
</comment>
<reference evidence="1 2" key="1">
    <citation type="journal article" date="2016" name="Appl. Environ. Microbiol.">
        <title>Lack of Overt Genome Reduction in the Bryostatin-Producing Bryozoan Symbiont "Candidatus Endobugula sertula".</title>
        <authorList>
            <person name="Miller I.J."/>
            <person name="Vanee N."/>
            <person name="Fong S.S."/>
            <person name="Lim-Fong G.E."/>
            <person name="Kwan J.C."/>
        </authorList>
    </citation>
    <scope>NUCLEOTIDE SEQUENCE [LARGE SCALE GENOMIC DNA]</scope>
    <source>
        <strain evidence="1">AB1-4</strain>
    </source>
</reference>
<evidence type="ECO:0000313" key="2">
    <source>
        <dbReference type="Proteomes" id="UP000242502"/>
    </source>
</evidence>
<evidence type="ECO:0000313" key="1">
    <source>
        <dbReference type="EMBL" id="ODS23555.1"/>
    </source>
</evidence>
<sequence>MVDVVLINKTNTISCDGDWDTAIDYSAVESQHTHLELSIEGFPFLVTITHDWTQESYYIENEETGGYGPGMEYGQREYCGMSASIEWVDLISNDFTHPDNIASIDEKNPVCSQFLKELQQLNKDVTSHVIIPMEIYRVIVKARLNEHLEKLFTTHIPGYDRYADYR</sequence>
<gene>
    <name evidence="1" type="ORF">AB835_08050</name>
</gene>
<organism evidence="1 2">
    <name type="scientific">Candidatus Endobugula sertula</name>
    <name type="common">Bugula neritina bacterial symbiont</name>
    <dbReference type="NCBI Taxonomy" id="62101"/>
    <lineage>
        <taxon>Bacteria</taxon>
        <taxon>Pseudomonadati</taxon>
        <taxon>Pseudomonadota</taxon>
        <taxon>Gammaproteobacteria</taxon>
        <taxon>Cellvibrionales</taxon>
        <taxon>Cellvibrionaceae</taxon>
        <taxon>Candidatus Endobugula</taxon>
    </lineage>
</organism>
<proteinExistence type="predicted"/>
<dbReference type="Proteomes" id="UP000242502">
    <property type="component" value="Unassembled WGS sequence"/>
</dbReference>
<protein>
    <submittedName>
        <fullName evidence="1">Uncharacterized protein</fullName>
    </submittedName>
</protein>